<accession>A0A3A4NFV7</accession>
<sequence length="180" mass="20639">MGQVQTPRPVKLLVGMLAGSPALFAIAEKELIQKFGAVDVASELIPFDFTNYYAEEMGPNLLRKFVAFESLINPKELAPAKLYTNEVEREISQRLGSERRLINLDPGYIALSKLVLASTKDYSHRIYLGDGIFAEVTLHYANRRFNPWPWTYPDYKTEAYLHFFESVRSRYLETLKRVGV</sequence>
<evidence type="ECO:0000313" key="1">
    <source>
        <dbReference type="EMBL" id="RJP19813.1"/>
    </source>
</evidence>
<dbReference type="AlphaFoldDB" id="A0A3A4NFV7"/>
<dbReference type="EMBL" id="QZKU01000084">
    <property type="protein sequence ID" value="RJP19813.1"/>
    <property type="molecule type" value="Genomic_DNA"/>
</dbReference>
<protein>
    <submittedName>
        <fullName evidence="1">DUF4416 family protein</fullName>
    </submittedName>
</protein>
<dbReference type="Proteomes" id="UP000265882">
    <property type="component" value="Unassembled WGS sequence"/>
</dbReference>
<name>A0A3A4NFV7_ABYX5</name>
<proteinExistence type="predicted"/>
<reference evidence="1 2" key="1">
    <citation type="journal article" date="2017" name="ISME J.">
        <title>Energy and carbon metabolisms in a deep terrestrial subsurface fluid microbial community.</title>
        <authorList>
            <person name="Momper L."/>
            <person name="Jungbluth S.P."/>
            <person name="Lee M.D."/>
            <person name="Amend J.P."/>
        </authorList>
    </citation>
    <scope>NUCLEOTIDE SEQUENCE [LARGE SCALE GENOMIC DNA]</scope>
    <source>
        <strain evidence="1">SURF_5</strain>
    </source>
</reference>
<evidence type="ECO:0000313" key="2">
    <source>
        <dbReference type="Proteomes" id="UP000265882"/>
    </source>
</evidence>
<organism evidence="1 2">
    <name type="scientific">Abyssobacteria bacterium (strain SURF_5)</name>
    <dbReference type="NCBI Taxonomy" id="2093360"/>
    <lineage>
        <taxon>Bacteria</taxon>
        <taxon>Pseudomonadati</taxon>
        <taxon>Candidatus Hydrogenedentota</taxon>
        <taxon>Candidatus Abyssobacteria</taxon>
    </lineage>
</organism>
<dbReference type="Pfam" id="PF14385">
    <property type="entry name" value="DUF4416"/>
    <property type="match status" value="1"/>
</dbReference>
<dbReference type="InterPro" id="IPR025529">
    <property type="entry name" value="DUF4416"/>
</dbReference>
<gene>
    <name evidence="1" type="ORF">C4520_12045</name>
</gene>
<comment type="caution">
    <text evidence="1">The sequence shown here is derived from an EMBL/GenBank/DDBJ whole genome shotgun (WGS) entry which is preliminary data.</text>
</comment>